<sequence length="897" mass="102182">MGSNKTYNIHILLLYIVLTICLTYPTVMNLNSGVPGDGVDASLFVWNLWWMKYALLELHQNPFYSDYIFSPIGVPLVFHTYTPLYGFLSIPIQLFSSPVFCYNFIFLCTYVFTAWATFLLARLYGLGIVPAFIAGFVYAFCPTRTIRSLGHLNLLSTQWIPLFFFVFHQALHSDKKRYGVAAGFFLFAAFTTSYQIFVMLSLMLGIALAFILIQSIIQSMKTDERSNQNSEQNLGLLFDRKALQNFILMLLVVLVLISPLLIQALNELRWEGNYIQENVPSEGFKSDLMFYLNPYERINFFKKVGWIFQAGYFKGTEKFLSPGFIALLLALIGFPFLVSSRIDKLWFKIWGIVFLVFFTLSLGSSLIISGNDTEYWLPYKFFRTIPLLNGIRVPGRFSLGVAFSIALFAGLGAHMLWIRKNIICQGLLLILSLMMIVESVSLPYPIDYIKRDTSSEDSSSSPEKRETRGRILQIPYGLESGFRPIGKHVTRQYLLQQVFHNRGITGGMVARCPYEVLEYFNLNPFLHRINELQSSRFNSALNIRPEVMKQITDKWVQISQLDEVILYRKPIQGVSLNRSEFFSLLTFLNENLPLKRVSKSPDKVVFTLKRRTTPIRSIDFQHQPANDLFIYNHVLLGNPTKFSPREYIRAFYKLKILLPLTTVRPQKITLRYRGFVKNPGRQATLSLYINRTWISDLPYTDNWRVETVKVPQKILKEGLNMLLLSFNEENVSPSQSQRLDQLPCSIATISAGFHYNNHGDARLIIAGKNYSKNTRGFNAVIINPSNGKVLSSDSFDTCGFESENDRFAKILEKLEPGMIVAAAVKDDASVKITKRLQGALYTIGGSISLKKKFRYAYSIIGVKGWKPGQAVEAMHENIVTLTVGNGEIGLSSITLDD</sequence>
<feature type="transmembrane region" description="Helical" evidence="1">
    <location>
        <begin position="345"/>
        <end position="368"/>
    </location>
</feature>
<comment type="caution">
    <text evidence="3">The sequence shown here is derived from an EMBL/GenBank/DDBJ whole genome shotgun (WGS) entry which is preliminary data.</text>
</comment>
<dbReference type="PANTHER" id="PTHR15535">
    <property type="entry name" value="TRANSMEMBRANE PROTEIN 2-RELATED"/>
    <property type="match status" value="1"/>
</dbReference>
<feature type="transmembrane region" description="Helical" evidence="1">
    <location>
        <begin position="246"/>
        <end position="265"/>
    </location>
</feature>
<feature type="transmembrane region" description="Helical" evidence="1">
    <location>
        <begin position="100"/>
        <end position="117"/>
    </location>
</feature>
<dbReference type="PROSITE" id="PS52031">
    <property type="entry name" value="GG_LECTIN"/>
    <property type="match status" value="1"/>
</dbReference>
<dbReference type="InterPro" id="IPR039477">
    <property type="entry name" value="ILEI/PANDER_dom"/>
</dbReference>
<feature type="transmembrane region" description="Helical" evidence="1">
    <location>
        <begin position="67"/>
        <end position="88"/>
    </location>
</feature>
<keyword evidence="1" id="KW-0472">Membrane</keyword>
<feature type="transmembrane region" description="Helical" evidence="1">
    <location>
        <begin position="152"/>
        <end position="171"/>
    </location>
</feature>
<dbReference type="Pfam" id="PF15711">
    <property type="entry name" value="ILEI"/>
    <property type="match status" value="1"/>
</dbReference>
<evidence type="ECO:0000259" key="2">
    <source>
        <dbReference type="Pfam" id="PF15711"/>
    </source>
</evidence>
<keyword evidence="1" id="KW-0812">Transmembrane</keyword>
<feature type="transmembrane region" description="Helical" evidence="1">
    <location>
        <begin position="123"/>
        <end position="140"/>
    </location>
</feature>
<name>A0ABV6Z1A6_UNCC1</name>
<dbReference type="Proteomes" id="UP001594351">
    <property type="component" value="Unassembled WGS sequence"/>
</dbReference>
<keyword evidence="4" id="KW-1185">Reference proteome</keyword>
<gene>
    <name evidence="3" type="ORF">ACFL27_18705</name>
</gene>
<evidence type="ECO:0000313" key="3">
    <source>
        <dbReference type="EMBL" id="MFC1852231.1"/>
    </source>
</evidence>
<protein>
    <submittedName>
        <fullName evidence="3">Interleukin-like EMT inducer domain-containing protein</fullName>
    </submittedName>
</protein>
<accession>A0ABV6Z1A6</accession>
<dbReference type="InterPro" id="IPR052252">
    <property type="entry name" value="CEMIP/CEMIP2"/>
</dbReference>
<feature type="transmembrane region" description="Helical" evidence="1">
    <location>
        <begin position="319"/>
        <end position="338"/>
    </location>
</feature>
<dbReference type="PANTHER" id="PTHR15535:SF17">
    <property type="entry name" value="TRANSMEMBRANE PROTEIN"/>
    <property type="match status" value="1"/>
</dbReference>
<proteinExistence type="predicted"/>
<organism evidence="3 4">
    <name type="scientific">candidate division CSSED10-310 bacterium</name>
    <dbReference type="NCBI Taxonomy" id="2855610"/>
    <lineage>
        <taxon>Bacteria</taxon>
        <taxon>Bacteria division CSSED10-310</taxon>
    </lineage>
</organism>
<evidence type="ECO:0000313" key="4">
    <source>
        <dbReference type="Proteomes" id="UP001594351"/>
    </source>
</evidence>
<feature type="domain" description="ILEI/PANDER" evidence="2">
    <location>
        <begin position="775"/>
        <end position="864"/>
    </location>
</feature>
<reference evidence="3 4" key="1">
    <citation type="submission" date="2024-09" db="EMBL/GenBank/DDBJ databases">
        <title>Laminarin stimulates single cell rates of sulfate reduction while oxygen inhibits transcriptomic activity in coastal marine sediment.</title>
        <authorList>
            <person name="Lindsay M."/>
            <person name="Orcutt B."/>
            <person name="Emerson D."/>
            <person name="Stepanauskas R."/>
            <person name="D'Angelo T."/>
        </authorList>
    </citation>
    <scope>NUCLEOTIDE SEQUENCE [LARGE SCALE GENOMIC DNA]</scope>
    <source>
        <strain evidence="3">SAG AM-311-K15</strain>
    </source>
</reference>
<feature type="transmembrane region" description="Helical" evidence="1">
    <location>
        <begin position="427"/>
        <end position="446"/>
    </location>
</feature>
<feature type="transmembrane region" description="Helical" evidence="1">
    <location>
        <begin position="183"/>
        <end position="213"/>
    </location>
</feature>
<keyword evidence="1" id="KW-1133">Transmembrane helix</keyword>
<evidence type="ECO:0000256" key="1">
    <source>
        <dbReference type="SAM" id="Phobius"/>
    </source>
</evidence>
<feature type="transmembrane region" description="Helical" evidence="1">
    <location>
        <begin position="7"/>
        <end position="27"/>
    </location>
</feature>
<dbReference type="EMBL" id="JBHPBY010000285">
    <property type="protein sequence ID" value="MFC1852231.1"/>
    <property type="molecule type" value="Genomic_DNA"/>
</dbReference>
<feature type="transmembrane region" description="Helical" evidence="1">
    <location>
        <begin position="397"/>
        <end position="418"/>
    </location>
</feature>